<dbReference type="EMBL" id="FTOA01000002">
    <property type="protein sequence ID" value="SIS48817.1"/>
    <property type="molecule type" value="Genomic_DNA"/>
</dbReference>
<dbReference type="GO" id="GO:0005886">
    <property type="term" value="C:plasma membrane"/>
    <property type="evidence" value="ECO:0007669"/>
    <property type="project" value="UniProtKB-SubCell"/>
</dbReference>
<feature type="transmembrane region" description="Helical" evidence="5">
    <location>
        <begin position="271"/>
        <end position="288"/>
    </location>
</feature>
<dbReference type="PANTHER" id="PTHR43701:SF12">
    <property type="entry name" value="MEMBRANE TRANSPORTER PROTEIN YTNM-RELATED"/>
    <property type="match status" value="1"/>
</dbReference>
<protein>
    <recommendedName>
        <fullName evidence="5">Probable membrane transporter protein</fullName>
    </recommendedName>
</protein>
<keyword evidence="2 5" id="KW-0812">Transmembrane</keyword>
<dbReference type="Proteomes" id="UP000185678">
    <property type="component" value="Unassembled WGS sequence"/>
</dbReference>
<evidence type="ECO:0000313" key="6">
    <source>
        <dbReference type="EMBL" id="SIS48817.1"/>
    </source>
</evidence>
<organism evidence="6 7">
    <name type="scientific">Insolitispirillum peregrinum</name>
    <dbReference type="NCBI Taxonomy" id="80876"/>
    <lineage>
        <taxon>Bacteria</taxon>
        <taxon>Pseudomonadati</taxon>
        <taxon>Pseudomonadota</taxon>
        <taxon>Alphaproteobacteria</taxon>
        <taxon>Rhodospirillales</taxon>
        <taxon>Novispirillaceae</taxon>
        <taxon>Insolitispirillum</taxon>
    </lineage>
</organism>
<dbReference type="InterPro" id="IPR051598">
    <property type="entry name" value="TSUP/Inactive_protease-like"/>
</dbReference>
<dbReference type="AlphaFoldDB" id="A0A1N7JHL8"/>
<accession>A0A1N7JHL8</accession>
<evidence type="ECO:0000256" key="3">
    <source>
        <dbReference type="ARBA" id="ARBA00022989"/>
    </source>
</evidence>
<feature type="transmembrane region" description="Helical" evidence="5">
    <location>
        <begin position="170"/>
        <end position="193"/>
    </location>
</feature>
<sequence>MSIYLPIAGVTENILVLLMLGGSIGFLSGLFGVGGGFLLTPLLIMMGVPAPVAVGSGANQVLGASVSGMLAHWRRGTVDVRMGVILLVGGLVGSTAGVHLFAWLKAQGQVELVINLSYVLLLGVIGGLMLIESSRALLKRRAPVVSRHKLHSHSLLHRLPFKMRFPRSRLYISIIPPALVGFAVGALSAIMGVGGGFIMVPAMIYLLKMPAEVVVGTSLFQIVFVTANVTFMQANTNQAVDVILSVLLLIGGVVGAQWGATLGRRLRGDQMRFLLALLVLGMGVKIVFDITLTPADLYSISAAAQH</sequence>
<comment type="subcellular location">
    <subcellularLocation>
        <location evidence="5">Cell membrane</location>
        <topology evidence="5">Multi-pass membrane protein</topology>
    </subcellularLocation>
    <subcellularLocation>
        <location evidence="1">Membrane</location>
        <topology evidence="1">Multi-pass membrane protein</topology>
    </subcellularLocation>
</comment>
<dbReference type="RefSeq" id="WP_076399168.1">
    <property type="nucleotide sequence ID" value="NZ_FTOA01000002.1"/>
</dbReference>
<proteinExistence type="inferred from homology"/>
<dbReference type="STRING" id="80876.SAMN05421779_102280"/>
<evidence type="ECO:0000256" key="4">
    <source>
        <dbReference type="ARBA" id="ARBA00023136"/>
    </source>
</evidence>
<feature type="transmembrane region" description="Helical" evidence="5">
    <location>
        <begin position="213"/>
        <end position="232"/>
    </location>
</feature>
<evidence type="ECO:0000256" key="5">
    <source>
        <dbReference type="RuleBase" id="RU363041"/>
    </source>
</evidence>
<feature type="transmembrane region" description="Helical" evidence="5">
    <location>
        <begin position="112"/>
        <end position="131"/>
    </location>
</feature>
<dbReference type="PANTHER" id="PTHR43701">
    <property type="entry name" value="MEMBRANE TRANSPORTER PROTEIN MJ0441-RELATED"/>
    <property type="match status" value="1"/>
</dbReference>
<name>A0A1N7JHL8_9PROT</name>
<gene>
    <name evidence="6" type="ORF">SAMN05421779_102280</name>
</gene>
<dbReference type="Pfam" id="PF01925">
    <property type="entry name" value="TauE"/>
    <property type="match status" value="1"/>
</dbReference>
<feature type="transmembrane region" description="Helical" evidence="5">
    <location>
        <begin position="14"/>
        <end position="39"/>
    </location>
</feature>
<keyword evidence="4 5" id="KW-0472">Membrane</keyword>
<evidence type="ECO:0000256" key="1">
    <source>
        <dbReference type="ARBA" id="ARBA00004141"/>
    </source>
</evidence>
<keyword evidence="5" id="KW-1003">Cell membrane</keyword>
<keyword evidence="7" id="KW-1185">Reference proteome</keyword>
<reference evidence="6 7" key="1">
    <citation type="submission" date="2017-01" db="EMBL/GenBank/DDBJ databases">
        <authorList>
            <person name="Mah S.A."/>
            <person name="Swanson W.J."/>
            <person name="Moy G.W."/>
            <person name="Vacquier V.D."/>
        </authorList>
    </citation>
    <scope>NUCLEOTIDE SEQUENCE [LARGE SCALE GENOMIC DNA]</scope>
    <source>
        <strain evidence="6 7">DSM 11589</strain>
    </source>
</reference>
<comment type="similarity">
    <text evidence="5">Belongs to the 4-toluene sulfonate uptake permease (TSUP) (TC 2.A.102) family.</text>
</comment>
<feature type="transmembrane region" description="Helical" evidence="5">
    <location>
        <begin position="84"/>
        <end position="106"/>
    </location>
</feature>
<evidence type="ECO:0000256" key="2">
    <source>
        <dbReference type="ARBA" id="ARBA00022692"/>
    </source>
</evidence>
<keyword evidence="3 5" id="KW-1133">Transmembrane helix</keyword>
<evidence type="ECO:0000313" key="7">
    <source>
        <dbReference type="Proteomes" id="UP000185678"/>
    </source>
</evidence>
<dbReference type="InterPro" id="IPR002781">
    <property type="entry name" value="TM_pro_TauE-like"/>
</dbReference>
<feature type="transmembrane region" description="Helical" evidence="5">
    <location>
        <begin position="239"/>
        <end position="259"/>
    </location>
</feature>
<dbReference type="OrthoDB" id="9779078at2"/>